<dbReference type="AlphaFoldDB" id="A0A517R5M7"/>
<keyword evidence="9" id="KW-0121">Carboxypeptidase</keyword>
<dbReference type="Pfam" id="PF07687">
    <property type="entry name" value="M20_dimer"/>
    <property type="match status" value="1"/>
</dbReference>
<dbReference type="SUPFAM" id="SSF55031">
    <property type="entry name" value="Bacterial exopeptidase dimerisation domain"/>
    <property type="match status" value="1"/>
</dbReference>
<keyword evidence="2 7" id="KW-0479">Metal-binding</keyword>
<dbReference type="OrthoDB" id="9804934at2"/>
<evidence type="ECO:0000256" key="1">
    <source>
        <dbReference type="ARBA" id="ARBA00001947"/>
    </source>
</evidence>
<keyword evidence="3 9" id="KW-0378">Hydrolase</keyword>
<protein>
    <submittedName>
        <fullName evidence="9">Carboxypeptidase G2</fullName>
        <ecNumber evidence="9">3.4.17.11</ecNumber>
    </submittedName>
</protein>
<dbReference type="Pfam" id="PF01546">
    <property type="entry name" value="Peptidase_M20"/>
    <property type="match status" value="1"/>
</dbReference>
<organism evidence="9 10">
    <name type="scientific">Stratiformator vulcanicus</name>
    <dbReference type="NCBI Taxonomy" id="2527980"/>
    <lineage>
        <taxon>Bacteria</taxon>
        <taxon>Pseudomonadati</taxon>
        <taxon>Planctomycetota</taxon>
        <taxon>Planctomycetia</taxon>
        <taxon>Planctomycetales</taxon>
        <taxon>Planctomycetaceae</taxon>
        <taxon>Stratiformator</taxon>
    </lineage>
</organism>
<accession>A0A517R5M7</accession>
<dbReference type="SUPFAM" id="SSF53187">
    <property type="entry name" value="Zn-dependent exopeptidases"/>
    <property type="match status" value="1"/>
</dbReference>
<dbReference type="GO" id="GO:0046872">
    <property type="term" value="F:metal ion binding"/>
    <property type="evidence" value="ECO:0007669"/>
    <property type="project" value="UniProtKB-UniRule"/>
</dbReference>
<dbReference type="KEGG" id="svp:Pan189_36090"/>
<feature type="binding site" evidence="7">
    <location>
        <position position="148"/>
    </location>
    <ligand>
        <name>Zn(2+)</name>
        <dbReference type="ChEBI" id="CHEBI:29105"/>
        <label>2</label>
    </ligand>
</feature>
<dbReference type="RefSeq" id="WP_145365360.1">
    <property type="nucleotide sequence ID" value="NZ_CP036268.1"/>
</dbReference>
<evidence type="ECO:0000313" key="10">
    <source>
        <dbReference type="Proteomes" id="UP000317318"/>
    </source>
</evidence>
<evidence type="ECO:0000259" key="8">
    <source>
        <dbReference type="Pfam" id="PF07687"/>
    </source>
</evidence>
<feature type="domain" description="Peptidase M20 dimerisation" evidence="8">
    <location>
        <begin position="186"/>
        <end position="284"/>
    </location>
</feature>
<dbReference type="InterPro" id="IPR008007">
    <property type="entry name" value="Peptidase_M42"/>
</dbReference>
<comment type="cofactor">
    <cofactor evidence="1">
        <name>Zn(2+)</name>
        <dbReference type="ChEBI" id="CHEBI:29105"/>
    </cofactor>
</comment>
<gene>
    <name evidence="9" type="primary">cpg2</name>
    <name evidence="9" type="ORF">Pan189_36090</name>
</gene>
<evidence type="ECO:0000256" key="5">
    <source>
        <dbReference type="PIRNR" id="PIRNR001123"/>
    </source>
</evidence>
<feature type="binding site" evidence="7">
    <location>
        <position position="114"/>
    </location>
    <ligand>
        <name>Zn(2+)</name>
        <dbReference type="ChEBI" id="CHEBI:29105"/>
        <label>2</label>
    </ligand>
</feature>
<dbReference type="GO" id="GO:0004177">
    <property type="term" value="F:aminopeptidase activity"/>
    <property type="evidence" value="ECO:0007669"/>
    <property type="project" value="UniProtKB-UniRule"/>
</dbReference>
<feature type="active site" description="Proton acceptor" evidence="6">
    <location>
        <position position="147"/>
    </location>
</feature>
<reference evidence="9 10" key="1">
    <citation type="submission" date="2019-02" db="EMBL/GenBank/DDBJ databases">
        <title>Deep-cultivation of Planctomycetes and their phenomic and genomic characterization uncovers novel biology.</title>
        <authorList>
            <person name="Wiegand S."/>
            <person name="Jogler M."/>
            <person name="Boedeker C."/>
            <person name="Pinto D."/>
            <person name="Vollmers J."/>
            <person name="Rivas-Marin E."/>
            <person name="Kohn T."/>
            <person name="Peeters S.H."/>
            <person name="Heuer A."/>
            <person name="Rast P."/>
            <person name="Oberbeckmann S."/>
            <person name="Bunk B."/>
            <person name="Jeske O."/>
            <person name="Meyerdierks A."/>
            <person name="Storesund J.E."/>
            <person name="Kallscheuer N."/>
            <person name="Luecker S."/>
            <person name="Lage O.M."/>
            <person name="Pohl T."/>
            <person name="Merkel B.J."/>
            <person name="Hornburger P."/>
            <person name="Mueller R.-W."/>
            <person name="Bruemmer F."/>
            <person name="Labrenz M."/>
            <person name="Spormann A.M."/>
            <person name="Op den Camp H."/>
            <person name="Overmann J."/>
            <person name="Amann R."/>
            <person name="Jetten M.S.M."/>
            <person name="Mascher T."/>
            <person name="Medema M.H."/>
            <person name="Devos D.P."/>
            <person name="Kaster A.-K."/>
            <person name="Ovreas L."/>
            <person name="Rohde M."/>
            <person name="Galperin M.Y."/>
            <person name="Jogler C."/>
        </authorList>
    </citation>
    <scope>NUCLEOTIDE SEQUENCE [LARGE SCALE GENOMIC DNA]</scope>
    <source>
        <strain evidence="9 10">Pan189</strain>
    </source>
</reference>
<dbReference type="EC" id="3.4.17.11" evidence="9"/>
<evidence type="ECO:0000256" key="6">
    <source>
        <dbReference type="PIRSR" id="PIRSR001123-1"/>
    </source>
</evidence>
<evidence type="ECO:0000313" key="9">
    <source>
        <dbReference type="EMBL" id="QDT39206.1"/>
    </source>
</evidence>
<dbReference type="PANTHER" id="PTHR42994">
    <property type="entry name" value="PEPTIDASE T"/>
    <property type="match status" value="1"/>
</dbReference>
<dbReference type="PIRSF" id="PIRSF001123">
    <property type="entry name" value="PepA_GA"/>
    <property type="match status" value="1"/>
</dbReference>
<evidence type="ECO:0000256" key="3">
    <source>
        <dbReference type="ARBA" id="ARBA00022801"/>
    </source>
</evidence>
<comment type="cofactor">
    <cofactor evidence="7">
        <name>a divalent metal cation</name>
        <dbReference type="ChEBI" id="CHEBI:60240"/>
    </cofactor>
    <text evidence="7">Binds 2 divalent metal cations per subunit.</text>
</comment>
<dbReference type="InterPro" id="IPR011650">
    <property type="entry name" value="Peptidase_M20_dimer"/>
</dbReference>
<keyword evidence="10" id="KW-1185">Reference proteome</keyword>
<dbReference type="InterPro" id="IPR002933">
    <property type="entry name" value="Peptidase_M20"/>
</dbReference>
<name>A0A517R5M7_9PLAN</name>
<evidence type="ECO:0000256" key="4">
    <source>
        <dbReference type="ARBA" id="ARBA00022833"/>
    </source>
</evidence>
<dbReference type="Gene3D" id="3.30.70.360">
    <property type="match status" value="1"/>
</dbReference>
<dbReference type="PANTHER" id="PTHR42994:SF2">
    <property type="entry name" value="PEPTIDASE"/>
    <property type="match status" value="1"/>
</dbReference>
<dbReference type="InterPro" id="IPR036264">
    <property type="entry name" value="Bact_exopeptidase_dim_dom"/>
</dbReference>
<comment type="similarity">
    <text evidence="5">Belongs to the peptidase M42 family.</text>
</comment>
<dbReference type="Gene3D" id="3.40.630.10">
    <property type="entry name" value="Zn peptidases"/>
    <property type="match status" value="1"/>
</dbReference>
<sequence>MKKRQVDRAESLVLELLRISGTSGREAAVAAFVEKRLLDAGCPPAAIRHDTANRKSPFRGETGNLIVKLPGRRRGSRRLLMAHLDTVPLADGAVPVRRGTKIYPKHPTTALGADDRAGVAVVLHTATQLLNTDADYPPLTLLFCVQEEIGLRGCRYLSTSALGRPAQCFNFDGRDPREIIIGATGDVAINIDIEGVASHAGVHPERGINAATVAAVAIADLQANGWLGLIEKGEERGTSNVGSVIGGSATNVVMPQLSIRAEARSHSHTFRQRIVDEYRAAFERAVAVVQNHERAVGKFEFNTELKYESFRLSPGDKVVQSATNAVRAVGLEPEFVIGNGGLDANWMNAHGQPTATFGCGQHNIHTVDEFLDLGEFATACDIAMHLATADLA</sequence>
<dbReference type="GO" id="GO:0004180">
    <property type="term" value="F:carboxypeptidase activity"/>
    <property type="evidence" value="ECO:0007669"/>
    <property type="project" value="UniProtKB-KW"/>
</dbReference>
<proteinExistence type="inferred from homology"/>
<dbReference type="Proteomes" id="UP000317318">
    <property type="component" value="Chromosome"/>
</dbReference>
<dbReference type="EMBL" id="CP036268">
    <property type="protein sequence ID" value="QDT39206.1"/>
    <property type="molecule type" value="Genomic_DNA"/>
</dbReference>
<evidence type="ECO:0000256" key="2">
    <source>
        <dbReference type="ARBA" id="ARBA00022723"/>
    </source>
</evidence>
<feature type="binding site" evidence="7">
    <location>
        <position position="114"/>
    </location>
    <ligand>
        <name>Zn(2+)</name>
        <dbReference type="ChEBI" id="CHEBI:29105"/>
        <label>1</label>
    </ligand>
</feature>
<keyword evidence="9" id="KW-0645">Protease</keyword>
<keyword evidence="4" id="KW-0862">Zinc</keyword>
<evidence type="ECO:0000256" key="7">
    <source>
        <dbReference type="PIRSR" id="PIRSR001123-2"/>
    </source>
</evidence>